<keyword evidence="2" id="KW-1185">Reference proteome</keyword>
<reference evidence="1" key="1">
    <citation type="submission" date="2017-04" db="EMBL/GenBank/DDBJ databases">
        <authorList>
            <person name="Varghese N."/>
            <person name="Submissions S."/>
        </authorList>
    </citation>
    <scope>NUCLEOTIDE SEQUENCE</scope>
    <source>
        <strain evidence="1">WTE2008</strain>
    </source>
</reference>
<comment type="caution">
    <text evidence="1">The sequence shown here is derived from an EMBL/GenBank/DDBJ whole genome shotgun (WGS) entry which is preliminary data.</text>
</comment>
<evidence type="ECO:0000313" key="2">
    <source>
        <dbReference type="Proteomes" id="UP000192328"/>
    </source>
</evidence>
<sequence length="379" mass="42296">MKKVLGFFRREMMLTLSLLAAAAAMIITPPSERLLSDIDWRTLGTLLMMLCVLEGFKKENIFRPLIRLASRMKRMTTLTLFLVFGVFFTSMFVTNDVSLIIFVPLTILLFSGAGKEKYILPVLTFQNIAAIRGSLLMPFGSPQNLFLYGQANVTAWHFMLHMLPLCVLSAALLIGFIFFLYRKDPREAICSGTEDTPWAPEGKTRRIVYLALFALIIAVIVTRTTLWPWAVALVIGTILLVDRKLLLQVDYVLIVTFLCFFIFSSSIAAHPGISGVLTKAVAGHEYWWAIGLSQLISNVPATIVLYPFSGNFAGLIYGADTAGLCSLIGSLASVINYRIYVRSYPGQGRKFIKVFTLISWAFFLIVVIPGLLLSGWPFF</sequence>
<dbReference type="Proteomes" id="UP000192328">
    <property type="component" value="Unassembled WGS sequence"/>
</dbReference>
<protein>
    <submittedName>
        <fullName evidence="1">Na+/H+ antiporter NhaD</fullName>
    </submittedName>
</protein>
<dbReference type="EMBL" id="FWXZ01000006">
    <property type="protein sequence ID" value="SMC80713.1"/>
    <property type="molecule type" value="Genomic_DNA"/>
</dbReference>
<evidence type="ECO:0000313" key="1">
    <source>
        <dbReference type="EMBL" id="SMC80713.1"/>
    </source>
</evidence>
<proteinExistence type="predicted"/>
<organism evidence="1 2">
    <name type="scientific">Aristaeella lactis</name>
    <dbReference type="NCBI Taxonomy" id="3046383"/>
    <lineage>
        <taxon>Bacteria</taxon>
        <taxon>Bacillati</taxon>
        <taxon>Bacillota</taxon>
        <taxon>Clostridia</taxon>
        <taxon>Eubacteriales</taxon>
        <taxon>Aristaeellaceae</taxon>
        <taxon>Aristaeella</taxon>
    </lineage>
</organism>
<gene>
    <name evidence="1" type="ORF">SAMN06297397_2612</name>
</gene>
<accession>A0AC61PPH1</accession>
<name>A0AC61PPH1_9FIRM</name>